<accession>B2KCA0</accession>
<sequence>MKKILALLTVLCLTTAVFAADSYPIINLNQKVQVYPSHEELYTLNIKNVNVKEGNYSFFVAKHYSPPAGNPYEGRVDFKITMVKDRINVSPKVINQDGLNNLFFTISSKNNDLYLIINMKGNQSDPQFYANEEHKIGEMKEVLLTSEKETSFKTGNTYLYKLPSKSNYLMQEHGVYKVAEHYDVPAGNPFEGALKLNFEIIENNGSQMLKITNNVLSEDGFNFSKTFITVNEKKNIVEVVFTMKGNQADFRHTHNKFDVVAKNNMTAIQKGVQKQLKKNPSTKQDVNMRIKLVEF</sequence>
<organism evidence="2 3">
    <name type="scientific">Elusimicrobium minutum (strain Pei191)</name>
    <dbReference type="NCBI Taxonomy" id="445932"/>
    <lineage>
        <taxon>Bacteria</taxon>
        <taxon>Pseudomonadati</taxon>
        <taxon>Elusimicrobiota</taxon>
        <taxon>Elusimicrobia</taxon>
        <taxon>Elusimicrobiales</taxon>
        <taxon>Elusimicrobiaceae</taxon>
        <taxon>Elusimicrobium</taxon>
    </lineage>
</organism>
<dbReference type="EMBL" id="CP001055">
    <property type="protein sequence ID" value="ACC98227.1"/>
    <property type="molecule type" value="Genomic_DNA"/>
</dbReference>
<keyword evidence="3" id="KW-1185">Reference proteome</keyword>
<dbReference type="Proteomes" id="UP000001029">
    <property type="component" value="Chromosome"/>
</dbReference>
<reference evidence="2 3" key="1">
    <citation type="journal article" date="2009" name="Appl. Environ. Microbiol.">
        <title>Genomic analysis of 'Elusimicrobium minutum,' the first cultivated representative of the phylum 'Elusimicrobia' (formerly termite group 1).</title>
        <authorList>
            <person name="Herlemann D.P.R."/>
            <person name="Geissinger O."/>
            <person name="Ikeda-Ohtsubo W."/>
            <person name="Kunin V."/>
            <person name="Sun H."/>
            <person name="Lapidus A."/>
            <person name="Hugenholtz P."/>
            <person name="Brune A."/>
        </authorList>
    </citation>
    <scope>NUCLEOTIDE SEQUENCE [LARGE SCALE GENOMIC DNA]</scope>
    <source>
        <strain evidence="2 3">Pei191</strain>
    </source>
</reference>
<dbReference type="HOGENOM" id="CLU_942451_0_0_0"/>
<dbReference type="STRING" id="445932.Emin_0672"/>
<keyword evidence="1" id="KW-0732">Signal</keyword>
<evidence type="ECO:0000256" key="1">
    <source>
        <dbReference type="SAM" id="SignalP"/>
    </source>
</evidence>
<feature type="chain" id="PRO_5002779838" evidence="1">
    <location>
        <begin position="20"/>
        <end position="295"/>
    </location>
</feature>
<feature type="signal peptide" evidence="1">
    <location>
        <begin position="1"/>
        <end position="19"/>
    </location>
</feature>
<proteinExistence type="predicted"/>
<gene>
    <name evidence="2" type="ordered locus">Emin_0672</name>
</gene>
<name>B2KCA0_ELUMP</name>
<evidence type="ECO:0000313" key="2">
    <source>
        <dbReference type="EMBL" id="ACC98227.1"/>
    </source>
</evidence>
<dbReference type="RefSeq" id="WP_012414842.1">
    <property type="nucleotide sequence ID" value="NC_010644.1"/>
</dbReference>
<dbReference type="KEGG" id="emi:Emin_0672"/>
<protein>
    <submittedName>
        <fullName evidence="2">Uncharacterized protein</fullName>
    </submittedName>
</protein>
<evidence type="ECO:0000313" key="3">
    <source>
        <dbReference type="Proteomes" id="UP000001029"/>
    </source>
</evidence>
<dbReference type="AlphaFoldDB" id="B2KCA0"/>